<evidence type="ECO:0008006" key="5">
    <source>
        <dbReference type="Google" id="ProtNLM"/>
    </source>
</evidence>
<keyword evidence="2" id="KW-0472">Membrane</keyword>
<gene>
    <name evidence="3" type="ordered locus">Ecym_5490</name>
</gene>
<proteinExistence type="predicted"/>
<name>I6NDU3_ERECY</name>
<dbReference type="Proteomes" id="UP000006790">
    <property type="component" value="Chromosome 5"/>
</dbReference>
<keyword evidence="2" id="KW-1133">Transmembrane helix</keyword>
<accession>I6NDU3</accession>
<evidence type="ECO:0000256" key="1">
    <source>
        <dbReference type="SAM" id="MobiDB-lite"/>
    </source>
</evidence>
<keyword evidence="4" id="KW-1185">Reference proteome</keyword>
<dbReference type="OMA" id="DMMAPQL"/>
<dbReference type="OrthoDB" id="3991365at2759"/>
<dbReference type="GO" id="GO:0030150">
    <property type="term" value="P:protein import into mitochondrial matrix"/>
    <property type="evidence" value="ECO:0007669"/>
    <property type="project" value="InterPro"/>
</dbReference>
<dbReference type="AlphaFoldDB" id="I6NDU3"/>
<feature type="region of interest" description="Disordered" evidence="1">
    <location>
        <begin position="1"/>
        <end position="24"/>
    </location>
</feature>
<dbReference type="InterPro" id="IPR020266">
    <property type="entry name" value="Tom6"/>
</dbReference>
<dbReference type="EMBL" id="CP002501">
    <property type="protein sequence ID" value="AET40235.1"/>
    <property type="molecule type" value="Genomic_DNA"/>
</dbReference>
<evidence type="ECO:0000256" key="2">
    <source>
        <dbReference type="SAM" id="Phobius"/>
    </source>
</evidence>
<organism evidence="3 4">
    <name type="scientific">Eremothecium cymbalariae (strain CBS 270.75 / DBVPG 7215 / KCTC 17166 / NRRL Y-17582)</name>
    <name type="common">Yeast</name>
    <dbReference type="NCBI Taxonomy" id="931890"/>
    <lineage>
        <taxon>Eukaryota</taxon>
        <taxon>Fungi</taxon>
        <taxon>Dikarya</taxon>
        <taxon>Ascomycota</taxon>
        <taxon>Saccharomycotina</taxon>
        <taxon>Saccharomycetes</taxon>
        <taxon>Saccharomycetales</taxon>
        <taxon>Saccharomycetaceae</taxon>
        <taxon>Eremothecium</taxon>
    </lineage>
</organism>
<dbReference type="KEGG" id="erc:Ecym_5490"/>
<protein>
    <recommendedName>
        <fullName evidence="5">Mitochondrial import receptor subunit TOM6</fullName>
    </recommendedName>
</protein>
<dbReference type="RefSeq" id="XP_003647052.1">
    <property type="nucleotide sequence ID" value="XM_003647004.1"/>
</dbReference>
<dbReference type="STRING" id="931890.I6NDU3"/>
<dbReference type="InParanoid" id="I6NDU3"/>
<dbReference type="Pfam" id="PF17112">
    <property type="entry name" value="Tom6"/>
    <property type="match status" value="1"/>
</dbReference>
<sequence>MNSGLYSIPASSASSTPKKQSRFQQFKESPAFPVLVNVTLFGLGVAFMQSSLMDMMAPQL</sequence>
<dbReference type="GeneID" id="11468561"/>
<feature type="transmembrane region" description="Helical" evidence="2">
    <location>
        <begin position="31"/>
        <end position="48"/>
    </location>
</feature>
<reference evidence="3 4" key="1">
    <citation type="journal article" date="2011" name="G3 (Bethesda)">
        <title>Genome evolution in the Eremothecium clade of the Saccharomyces complex revealed by comparative genomics.</title>
        <authorList>
            <person name="Wendland J."/>
            <person name="Walther A."/>
        </authorList>
    </citation>
    <scope>NUCLEOTIDE SEQUENCE [LARGE SCALE GENOMIC DNA]</scope>
    <source>
        <strain evidence="4">CBS 270.75 / DBVPG 7215 / KCTC 17166 / NRRL Y-17582</strain>
    </source>
</reference>
<evidence type="ECO:0000313" key="3">
    <source>
        <dbReference type="EMBL" id="AET40235.1"/>
    </source>
</evidence>
<dbReference type="FunCoup" id="I6NDU3">
    <property type="interactions" value="45"/>
</dbReference>
<keyword evidence="2" id="KW-0812">Transmembrane</keyword>
<dbReference type="HOGENOM" id="CLU_207409_0_0_1"/>
<evidence type="ECO:0000313" key="4">
    <source>
        <dbReference type="Proteomes" id="UP000006790"/>
    </source>
</evidence>
<dbReference type="eggNOG" id="ENOG502S7PB">
    <property type="taxonomic scope" value="Eukaryota"/>
</dbReference>
<dbReference type="GO" id="GO:0005742">
    <property type="term" value="C:mitochondrial outer membrane translocase complex"/>
    <property type="evidence" value="ECO:0007669"/>
    <property type="project" value="InterPro"/>
</dbReference>